<feature type="transmembrane region" description="Helical" evidence="1">
    <location>
        <begin position="37"/>
        <end position="58"/>
    </location>
</feature>
<feature type="transmembrane region" description="Helical" evidence="1">
    <location>
        <begin position="64"/>
        <end position="84"/>
    </location>
</feature>
<organism evidence="2 3">
    <name type="scientific">Scopulibacillus darangshiensis</name>
    <dbReference type="NCBI Taxonomy" id="442528"/>
    <lineage>
        <taxon>Bacteria</taxon>
        <taxon>Bacillati</taxon>
        <taxon>Bacillota</taxon>
        <taxon>Bacilli</taxon>
        <taxon>Bacillales</taxon>
        <taxon>Sporolactobacillaceae</taxon>
        <taxon>Scopulibacillus</taxon>
    </lineage>
</organism>
<sequence length="343" mass="40402">MAEESYYVRKQKMRDEGQIEIPMNVDTSRYFMGTFRWVDILYTTPFIILSIILIYIMYNLGYLKAGNVAFTVLPPVLVLCLLWIKHPDRKNISLIRQMWWQIKFKKSKKVYEYSKERAEDMKNDIRTQLGIFNIANDCIETLDKRIVKVIEVSSVNLTGMSKNDRNRTLKSYQNFLNSYPPSDFPIQIEQQSKPVNLKSYLNWVHEETGNERNMIKRMLAESYINKANQIQKNKKMVSKARYFIISEKIGVNKEKAISKLSRKSEIMISNLINMIGDKYRINANVLNNEDLFKLIYSSIDYESAQINHEIDLSKNIAFPISMGDTSYQGMQEEWEETKQRKIL</sequence>
<keyword evidence="1" id="KW-0472">Membrane</keyword>
<evidence type="ECO:0000256" key="1">
    <source>
        <dbReference type="SAM" id="Phobius"/>
    </source>
</evidence>
<comment type="caution">
    <text evidence="2">The sequence shown here is derived from an EMBL/GenBank/DDBJ whole genome shotgun (WGS) entry which is preliminary data.</text>
</comment>
<dbReference type="EMBL" id="SLXK01000025">
    <property type="protein sequence ID" value="TCP24449.1"/>
    <property type="molecule type" value="Genomic_DNA"/>
</dbReference>
<evidence type="ECO:0000313" key="3">
    <source>
        <dbReference type="Proteomes" id="UP000295416"/>
    </source>
</evidence>
<keyword evidence="1" id="KW-0812">Transmembrane</keyword>
<protein>
    <recommendedName>
        <fullName evidence="4">PrgI family protein</fullName>
    </recommendedName>
</protein>
<evidence type="ECO:0000313" key="2">
    <source>
        <dbReference type="EMBL" id="TCP24449.1"/>
    </source>
</evidence>
<dbReference type="AlphaFoldDB" id="A0A4R2NR99"/>
<gene>
    <name evidence="2" type="ORF">EV207_1259</name>
</gene>
<dbReference type="OrthoDB" id="2858378at2"/>
<proteinExistence type="predicted"/>
<evidence type="ECO:0008006" key="4">
    <source>
        <dbReference type="Google" id="ProtNLM"/>
    </source>
</evidence>
<dbReference type="Proteomes" id="UP000295416">
    <property type="component" value="Unassembled WGS sequence"/>
</dbReference>
<reference evidence="2 3" key="1">
    <citation type="submission" date="2019-03" db="EMBL/GenBank/DDBJ databases">
        <title>Genomic Encyclopedia of Type Strains, Phase IV (KMG-IV): sequencing the most valuable type-strain genomes for metagenomic binning, comparative biology and taxonomic classification.</title>
        <authorList>
            <person name="Goeker M."/>
        </authorList>
    </citation>
    <scope>NUCLEOTIDE SEQUENCE [LARGE SCALE GENOMIC DNA]</scope>
    <source>
        <strain evidence="2 3">DSM 19377</strain>
    </source>
</reference>
<accession>A0A4R2NR99</accession>
<keyword evidence="3" id="KW-1185">Reference proteome</keyword>
<keyword evidence="1" id="KW-1133">Transmembrane helix</keyword>
<dbReference type="RefSeq" id="WP_132747008.1">
    <property type="nucleotide sequence ID" value="NZ_SLXK01000025.1"/>
</dbReference>
<name>A0A4R2NR99_9BACL</name>